<feature type="region of interest" description="Disordered" evidence="1">
    <location>
        <begin position="104"/>
        <end position="187"/>
    </location>
</feature>
<feature type="region of interest" description="Disordered" evidence="1">
    <location>
        <begin position="294"/>
        <end position="335"/>
    </location>
</feature>
<feature type="region of interest" description="Disordered" evidence="1">
    <location>
        <begin position="79"/>
        <end position="98"/>
    </location>
</feature>
<keyword evidence="3" id="KW-1185">Reference proteome</keyword>
<evidence type="ECO:0000313" key="2">
    <source>
        <dbReference type="EMBL" id="KAF5364249.1"/>
    </source>
</evidence>
<feature type="compositionally biased region" description="Basic and acidic residues" evidence="1">
    <location>
        <begin position="225"/>
        <end position="240"/>
    </location>
</feature>
<feature type="compositionally biased region" description="Polar residues" evidence="1">
    <location>
        <begin position="142"/>
        <end position="151"/>
    </location>
</feature>
<evidence type="ECO:0000313" key="3">
    <source>
        <dbReference type="Proteomes" id="UP000559027"/>
    </source>
</evidence>
<feature type="compositionally biased region" description="Low complexity" evidence="1">
    <location>
        <begin position="210"/>
        <end position="224"/>
    </location>
</feature>
<name>A0A8H5GFT8_9AGAR</name>
<feature type="region of interest" description="Disordered" evidence="1">
    <location>
        <begin position="480"/>
        <end position="499"/>
    </location>
</feature>
<feature type="region of interest" description="Disordered" evidence="1">
    <location>
        <begin position="8"/>
        <end position="30"/>
    </location>
</feature>
<sequence>MKSVAFFRNTWRKRNKGKDTTEGKQDMSTTKRVVLVPESAPCTPTAMTFEIPMARLSPSPDRRMRSQSEDSFAFQVSSAFGRKASSPPSSSSSTCSLVDHETATYPSIPDHHDGIHSPRSPVVWKSSHGPPKNTFHGPPNLNLYSPMSGTSPRSVGGTPPVRPPRPPPLNLYTTTAKRPVNTGIPPRFTGNRAITFALPPNPRAIKTVELASTTSGSSSDSPPLSEDHEERASRSSEETARCACTAISPDGSHVYPHRSALRIKHAAANPPLPSTVGSPSHISSPRTVQAVLDLSDTPRPRRIYQSGELTSSTPHLPPRDEQEVPPVPPLPFKSFNGQADDVLDFPLSLFPAPPQSPLFIRRKVAKNLVLRPSLTTPGTPLLPSSSLGSPNYTPLVTPTTPRLQPSTINHSKSFSNLPRYPSPRTVPPPLFDPPSTPLPTPPASPAIPTVMGDQPSSPPLRYLRSVRSVNQLHSEQLLPPLLPLTHRTSSSEPGKVQQDDAIAVNRARRPVRSRVEVTH</sequence>
<gene>
    <name evidence="2" type="ORF">D9756_000734</name>
</gene>
<feature type="compositionally biased region" description="Low complexity" evidence="1">
    <location>
        <begin position="373"/>
        <end position="390"/>
    </location>
</feature>
<feature type="region of interest" description="Disordered" evidence="1">
    <location>
        <begin position="210"/>
        <end position="240"/>
    </location>
</feature>
<evidence type="ECO:0000256" key="1">
    <source>
        <dbReference type="SAM" id="MobiDB-lite"/>
    </source>
</evidence>
<organism evidence="2 3">
    <name type="scientific">Leucocoprinus leucothites</name>
    <dbReference type="NCBI Taxonomy" id="201217"/>
    <lineage>
        <taxon>Eukaryota</taxon>
        <taxon>Fungi</taxon>
        <taxon>Dikarya</taxon>
        <taxon>Basidiomycota</taxon>
        <taxon>Agaricomycotina</taxon>
        <taxon>Agaricomycetes</taxon>
        <taxon>Agaricomycetidae</taxon>
        <taxon>Agaricales</taxon>
        <taxon>Agaricineae</taxon>
        <taxon>Agaricaceae</taxon>
        <taxon>Leucocoprinus</taxon>
    </lineage>
</organism>
<reference evidence="2 3" key="1">
    <citation type="journal article" date="2020" name="ISME J.">
        <title>Uncovering the hidden diversity of litter-decomposition mechanisms in mushroom-forming fungi.</title>
        <authorList>
            <person name="Floudas D."/>
            <person name="Bentzer J."/>
            <person name="Ahren D."/>
            <person name="Johansson T."/>
            <person name="Persson P."/>
            <person name="Tunlid A."/>
        </authorList>
    </citation>
    <scope>NUCLEOTIDE SEQUENCE [LARGE SCALE GENOMIC DNA]</scope>
    <source>
        <strain evidence="2 3">CBS 146.42</strain>
    </source>
</reference>
<feature type="compositionally biased region" description="Polar residues" evidence="1">
    <location>
        <begin position="398"/>
        <end position="416"/>
    </location>
</feature>
<dbReference type="EMBL" id="JAACJO010000001">
    <property type="protein sequence ID" value="KAF5364249.1"/>
    <property type="molecule type" value="Genomic_DNA"/>
</dbReference>
<feature type="region of interest" description="Disordered" evidence="1">
    <location>
        <begin position="373"/>
        <end position="392"/>
    </location>
</feature>
<protein>
    <submittedName>
        <fullName evidence="2">Uncharacterized protein</fullName>
    </submittedName>
</protein>
<dbReference type="AlphaFoldDB" id="A0A8H5GFT8"/>
<proteinExistence type="predicted"/>
<accession>A0A8H5GFT8</accession>
<dbReference type="Proteomes" id="UP000559027">
    <property type="component" value="Unassembled WGS sequence"/>
</dbReference>
<feature type="region of interest" description="Disordered" evidence="1">
    <location>
        <begin position="398"/>
        <end position="459"/>
    </location>
</feature>
<comment type="caution">
    <text evidence="2">The sequence shown here is derived from an EMBL/GenBank/DDBJ whole genome shotgun (WGS) entry which is preliminary data.</text>
</comment>
<dbReference type="OrthoDB" id="3064491at2759"/>
<feature type="compositionally biased region" description="Pro residues" evidence="1">
    <location>
        <begin position="160"/>
        <end position="169"/>
    </location>
</feature>
<feature type="compositionally biased region" description="Pro residues" evidence="1">
    <location>
        <begin position="420"/>
        <end position="445"/>
    </location>
</feature>